<evidence type="ECO:0000256" key="9">
    <source>
        <dbReference type="ARBA" id="ARBA00025174"/>
    </source>
</evidence>
<keyword evidence="7" id="KW-0663">Pyridoxal phosphate</keyword>
<comment type="catalytic activity">
    <reaction evidence="1">
        <text>[(1-&gt;4)-alpha-D-glucosyl](n) + phosphate = [(1-&gt;4)-alpha-D-glucosyl](n-1) + alpha-D-glucose 1-phosphate</text>
        <dbReference type="Rhea" id="RHEA:41732"/>
        <dbReference type="Rhea" id="RHEA-COMP:9584"/>
        <dbReference type="Rhea" id="RHEA-COMP:9586"/>
        <dbReference type="ChEBI" id="CHEBI:15444"/>
        <dbReference type="ChEBI" id="CHEBI:43474"/>
        <dbReference type="ChEBI" id="CHEBI:58601"/>
        <dbReference type="EC" id="2.4.1.1"/>
    </reaction>
</comment>
<dbReference type="GO" id="GO:0008184">
    <property type="term" value="F:glycogen phosphorylase activity"/>
    <property type="evidence" value="ECO:0007669"/>
    <property type="project" value="InterPro"/>
</dbReference>
<dbReference type="InterPro" id="IPR000811">
    <property type="entry name" value="Glyco_trans_35"/>
</dbReference>
<evidence type="ECO:0000256" key="8">
    <source>
        <dbReference type="ARBA" id="ARBA00023277"/>
    </source>
</evidence>
<keyword evidence="5" id="KW-0328">Glycosyltransferase</keyword>
<comment type="caution">
    <text evidence="10">The sequence shown here is derived from an EMBL/GenBank/DDBJ whole genome shotgun (WGS) entry which is preliminary data.</text>
</comment>
<evidence type="ECO:0000256" key="4">
    <source>
        <dbReference type="ARBA" id="ARBA00012591"/>
    </source>
</evidence>
<dbReference type="AlphaFoldDB" id="A0A0G1AC41"/>
<evidence type="ECO:0000256" key="3">
    <source>
        <dbReference type="ARBA" id="ARBA00006047"/>
    </source>
</evidence>
<dbReference type="PANTHER" id="PTHR42655">
    <property type="entry name" value="GLYCOGEN PHOSPHORYLASE"/>
    <property type="match status" value="1"/>
</dbReference>
<dbReference type="Proteomes" id="UP000034160">
    <property type="component" value="Unassembled WGS sequence"/>
</dbReference>
<keyword evidence="6" id="KW-0808">Transferase</keyword>
<evidence type="ECO:0000313" key="10">
    <source>
        <dbReference type="EMBL" id="KKS31671.1"/>
    </source>
</evidence>
<evidence type="ECO:0000256" key="2">
    <source>
        <dbReference type="ARBA" id="ARBA00001933"/>
    </source>
</evidence>
<evidence type="ECO:0000313" key="11">
    <source>
        <dbReference type="Proteomes" id="UP000034160"/>
    </source>
</evidence>
<comment type="function">
    <text evidence="9">Phosphorylase is an important allosteric enzyme in carbohydrate metabolism. Enzymes from different sources differ in their regulatory mechanisms and in their natural substrates. However, all known phosphorylases share catalytic and structural properties.</text>
</comment>
<dbReference type="GO" id="GO:0030170">
    <property type="term" value="F:pyridoxal phosphate binding"/>
    <property type="evidence" value="ECO:0007669"/>
    <property type="project" value="InterPro"/>
</dbReference>
<dbReference type="InterPro" id="IPR052182">
    <property type="entry name" value="Glycogen/Maltodextrin_Phosph"/>
</dbReference>
<dbReference type="EMBL" id="LCCN01000015">
    <property type="protein sequence ID" value="KKS31671.1"/>
    <property type="molecule type" value="Genomic_DNA"/>
</dbReference>
<dbReference type="PROSITE" id="PS00102">
    <property type="entry name" value="PHOSPHORYLASE"/>
    <property type="match status" value="1"/>
</dbReference>
<reference evidence="10 11" key="1">
    <citation type="journal article" date="2015" name="Nature">
        <title>rRNA introns, odd ribosomes, and small enigmatic genomes across a large radiation of phyla.</title>
        <authorList>
            <person name="Brown C.T."/>
            <person name="Hug L.A."/>
            <person name="Thomas B.C."/>
            <person name="Sharon I."/>
            <person name="Castelle C.J."/>
            <person name="Singh A."/>
            <person name="Wilkins M.J."/>
            <person name="Williams K.H."/>
            <person name="Banfield J.F."/>
        </authorList>
    </citation>
    <scope>NUCLEOTIDE SEQUENCE [LARGE SCALE GENOMIC DNA]</scope>
</reference>
<dbReference type="PATRIC" id="fig|1618356.3.peg.635"/>
<evidence type="ECO:0000256" key="5">
    <source>
        <dbReference type="ARBA" id="ARBA00022676"/>
    </source>
</evidence>
<dbReference type="Gene3D" id="3.40.50.2000">
    <property type="entry name" value="Glycogen Phosphorylase B"/>
    <property type="match status" value="2"/>
</dbReference>
<dbReference type="STRING" id="1618356.UU93_C0015G0010"/>
<protein>
    <recommendedName>
        <fullName evidence="4">glycogen phosphorylase</fullName>
        <ecNumber evidence="4">2.4.1.1</ecNumber>
    </recommendedName>
</protein>
<accession>A0A0G1AC41</accession>
<comment type="similarity">
    <text evidence="3">Belongs to the glycogen phosphorylase family.</text>
</comment>
<evidence type="ECO:0000256" key="1">
    <source>
        <dbReference type="ARBA" id="ARBA00001275"/>
    </source>
</evidence>
<evidence type="ECO:0000256" key="6">
    <source>
        <dbReference type="ARBA" id="ARBA00022679"/>
    </source>
</evidence>
<dbReference type="NCBIfam" id="TIGR02094">
    <property type="entry name" value="more_P_ylases"/>
    <property type="match status" value="2"/>
</dbReference>
<keyword evidence="8" id="KW-0119">Carbohydrate metabolism</keyword>
<proteinExistence type="inferred from homology"/>
<dbReference type="EC" id="2.4.1.1" evidence="4"/>
<dbReference type="GO" id="GO:0005975">
    <property type="term" value="P:carbohydrate metabolic process"/>
    <property type="evidence" value="ECO:0007669"/>
    <property type="project" value="InterPro"/>
</dbReference>
<sequence length="570" mass="64875">MEELKKNLEWFEKFRQSQECQGFSKEPVAYFCAEFALVSDMPTYIGGLGVLSGDYIKEAGDRNFPIVGVGLFYSESHEPNENSPDGNNGTKWADSRENNLSLAVDEKNNRILISLPIHDRIVRAQAWKWTKGNTTVYLLDTNISENEQNDRKITSRLYIPDKETRVKQEMVLGIGGSRLLQILKIHPSVYHLNEGHSAFLALELAKYEMERRNVDFAKACAFASRHIAFTNHTLVPAGNELFSRDLVSAMMYKYAEELQVPITELVSLGSIQNSSLFSMTTLSLSFSSKINAVSALHAKKAAEIFSPYKMENVTNGIYVESWDSLKTEDKNEMWRKHQQNKKNLLSVIKDKSGESWSENNFLIGWARRFVPYKRPLAILENVKALKELAQKEEREIKIVFAGHASEGDEEGEKILKEVRRIISEELKNIVVFLPNYNLELAKLLTSGCDVWLNTPVVGSEACGTSGMKAALNGLLPLTTKDGWVDEVDLNGIGWILENSDINRNILEILDKSLIPMYYKNLENPNSSSSEWLARMEKARELILEKFSMTRALREYIENIYLPISRQKHQI</sequence>
<evidence type="ECO:0000256" key="7">
    <source>
        <dbReference type="ARBA" id="ARBA00022898"/>
    </source>
</evidence>
<name>A0A0G1AC41_9BACT</name>
<dbReference type="InterPro" id="IPR011834">
    <property type="entry name" value="Agluc_phsphrylas"/>
</dbReference>
<dbReference type="Pfam" id="PF00343">
    <property type="entry name" value="Phosphorylase"/>
    <property type="match status" value="2"/>
</dbReference>
<organism evidence="10 11">
    <name type="scientific">Candidatus Amesbacteria bacterium GW2011_GWA2_42_12</name>
    <dbReference type="NCBI Taxonomy" id="1618356"/>
    <lineage>
        <taxon>Bacteria</taxon>
        <taxon>Candidatus Amesiibacteriota</taxon>
    </lineage>
</organism>
<dbReference type="InterPro" id="IPR035090">
    <property type="entry name" value="Pyridoxal_P_attach_site"/>
</dbReference>
<dbReference type="PANTHER" id="PTHR42655:SF1">
    <property type="entry name" value="GLYCOGEN PHOSPHORYLASE"/>
    <property type="match status" value="1"/>
</dbReference>
<dbReference type="SUPFAM" id="SSF53756">
    <property type="entry name" value="UDP-Glycosyltransferase/glycogen phosphorylase"/>
    <property type="match status" value="1"/>
</dbReference>
<comment type="cofactor">
    <cofactor evidence="2">
        <name>pyridoxal 5'-phosphate</name>
        <dbReference type="ChEBI" id="CHEBI:597326"/>
    </cofactor>
</comment>
<gene>
    <name evidence="10" type="ORF">UU93_C0015G0010</name>
</gene>